<feature type="transmembrane region" description="Helical" evidence="2">
    <location>
        <begin position="134"/>
        <end position="158"/>
    </location>
</feature>
<keyword evidence="2" id="KW-1133">Transmembrane helix</keyword>
<feature type="region of interest" description="Disordered" evidence="1">
    <location>
        <begin position="202"/>
        <end position="242"/>
    </location>
</feature>
<dbReference type="EMBL" id="JANCPR020000020">
    <property type="protein sequence ID" value="MDJ1134356.1"/>
    <property type="molecule type" value="Genomic_DNA"/>
</dbReference>
<evidence type="ECO:0000313" key="4">
    <source>
        <dbReference type="Proteomes" id="UP001214441"/>
    </source>
</evidence>
<protein>
    <recommendedName>
        <fullName evidence="5">Transmembrane protein</fullName>
    </recommendedName>
</protein>
<evidence type="ECO:0000313" key="3">
    <source>
        <dbReference type="EMBL" id="MDJ1134356.1"/>
    </source>
</evidence>
<evidence type="ECO:0000256" key="2">
    <source>
        <dbReference type="SAM" id="Phobius"/>
    </source>
</evidence>
<evidence type="ECO:0000256" key="1">
    <source>
        <dbReference type="SAM" id="MobiDB-lite"/>
    </source>
</evidence>
<keyword evidence="2" id="KW-0472">Membrane</keyword>
<dbReference type="RefSeq" id="WP_274046555.1">
    <property type="nucleotide sequence ID" value="NZ_JANCPR020000020.1"/>
</dbReference>
<dbReference type="Proteomes" id="UP001214441">
    <property type="component" value="Unassembled WGS sequence"/>
</dbReference>
<comment type="caution">
    <text evidence="3">The sequence shown here is derived from an EMBL/GenBank/DDBJ whole genome shotgun (WGS) entry which is preliminary data.</text>
</comment>
<keyword evidence="4" id="KW-1185">Reference proteome</keyword>
<reference evidence="3 4" key="1">
    <citation type="submission" date="2023-05" db="EMBL/GenBank/DDBJ databases">
        <title>Streptantibioticus silvisoli sp. nov., acidotolerant actinomycetes 1 from pine litter.</title>
        <authorList>
            <person name="Swiecimska M."/>
            <person name="Golinska P."/>
            <person name="Sangal V."/>
            <person name="Wachnowicz B."/>
            <person name="Goodfellow M."/>
        </authorList>
    </citation>
    <scope>NUCLEOTIDE SEQUENCE [LARGE SCALE GENOMIC DNA]</scope>
    <source>
        <strain evidence="3 4">DSM 42109</strain>
    </source>
</reference>
<organism evidence="3 4">
    <name type="scientific">Streptomyces iconiensis</name>
    <dbReference type="NCBI Taxonomy" id="1384038"/>
    <lineage>
        <taxon>Bacteria</taxon>
        <taxon>Bacillati</taxon>
        <taxon>Actinomycetota</taxon>
        <taxon>Actinomycetes</taxon>
        <taxon>Kitasatosporales</taxon>
        <taxon>Streptomycetaceae</taxon>
        <taxon>Streptomyces</taxon>
    </lineage>
</organism>
<evidence type="ECO:0008006" key="5">
    <source>
        <dbReference type="Google" id="ProtNLM"/>
    </source>
</evidence>
<keyword evidence="2" id="KW-0812">Transmembrane</keyword>
<gene>
    <name evidence="3" type="ORF">NMN56_020790</name>
</gene>
<accession>A0ABT6ZZ90</accession>
<proteinExistence type="predicted"/>
<feature type="transmembrane region" description="Helical" evidence="2">
    <location>
        <begin position="91"/>
        <end position="114"/>
    </location>
</feature>
<name>A0ABT6ZZ90_9ACTN</name>
<sequence>MNSRPIRLQKRDRPDFERVLHQAMSTDRVREGLRSAPAPDAATALQAEAREATDRIMSAASTEYAAFLKLRAGADKRAARRTRPTGVRGRGLLAALAVLAPAISGAAAVIFLVLGSVLQLADVQKGLGHSLVLTGWACAGIGAVSLAAATSALLITALRNRAASKRSHGRAGELERARKAWQTALLERGMLPFLQRLLEERHTKGTSEPALPEPPGPDRSPRRYSSPDFTGPDYSGPDFGRS</sequence>